<dbReference type="AlphaFoldDB" id="A0A0M2P3F6"/>
<sequence length="376" mass="40286">MEIILAPDSFKGSMKASEVTKYMKDSILEIFPESTIHDLPIGDGGEGTMEALVNATNGTFTTVSVTGPLGDKVTAQYGVLDKHTCVIEMAEASGLKHLAQDALNPLSTTTYGTGELILHALNQGYKNFILAIGGSATNDAGAGMLQALGAELKDNQNHSINFGGGELQNLAQIDLSNFDPRINHCNFIIATDVQNPLVGPNGASFIFGKQKGASAQNMQQLDDNLTHWANLVEHTTGIRLHDLPGAGAAGGLGGAFKAFFPSYFKEGIQVVMEYIQFEKYLKQADLILTGEGKIDKQSFYGKAPIGIAQCAKKYDIPVIFIGGSVEVDAKDLKDSGILSAFSLSNGPMSLEETFSKSEKLIKQTTKNIVKTFFHNQ</sequence>
<dbReference type="Proteomes" id="UP000034455">
    <property type="component" value="Unassembled WGS sequence"/>
</dbReference>
<dbReference type="EMBL" id="LAKJ01000002">
    <property type="protein sequence ID" value="KKI65284.1"/>
    <property type="molecule type" value="Genomic_DNA"/>
</dbReference>
<dbReference type="SUPFAM" id="SSF110738">
    <property type="entry name" value="Glycerate kinase I"/>
    <property type="match status" value="1"/>
</dbReference>
<dbReference type="Gene3D" id="3.90.1510.10">
    <property type="entry name" value="Glycerate kinase, domain 2"/>
    <property type="match status" value="1"/>
</dbReference>
<dbReference type="PANTHER" id="PTHR21599:SF0">
    <property type="entry name" value="GLYCERATE KINASE"/>
    <property type="match status" value="1"/>
</dbReference>
<evidence type="ECO:0000256" key="2">
    <source>
        <dbReference type="ARBA" id="ARBA00022679"/>
    </source>
</evidence>
<evidence type="ECO:0000313" key="5">
    <source>
        <dbReference type="EMBL" id="KKI65284.1"/>
    </source>
</evidence>
<evidence type="ECO:0000256" key="3">
    <source>
        <dbReference type="ARBA" id="ARBA00022777"/>
    </source>
</evidence>
<dbReference type="GO" id="GO:0031388">
    <property type="term" value="P:organic acid phosphorylation"/>
    <property type="evidence" value="ECO:0007669"/>
    <property type="project" value="UniProtKB-UniRule"/>
</dbReference>
<dbReference type="PANTHER" id="PTHR21599">
    <property type="entry name" value="GLYCERATE KINASE"/>
    <property type="match status" value="1"/>
</dbReference>
<comment type="similarity">
    <text evidence="1 4">Belongs to the glycerate kinase type-1 family.</text>
</comment>
<gene>
    <name evidence="5" type="ORF">UF66_1241</name>
</gene>
<dbReference type="InterPro" id="IPR018197">
    <property type="entry name" value="Glycerate_kinase_RE-like"/>
</dbReference>
<dbReference type="RefSeq" id="WP_019469130.1">
    <property type="nucleotide sequence ID" value="NZ_LAKJ01000002.1"/>
</dbReference>
<dbReference type="InterPro" id="IPR004381">
    <property type="entry name" value="Glycerate_kinase"/>
</dbReference>
<proteinExistence type="inferred from homology"/>
<dbReference type="Pfam" id="PF02595">
    <property type="entry name" value="Gly_kinase"/>
    <property type="match status" value="1"/>
</dbReference>
<dbReference type="Gene3D" id="3.40.50.10350">
    <property type="entry name" value="Glycerate kinase, domain 1"/>
    <property type="match status" value="1"/>
</dbReference>
<name>A0A0M2P3F6_STACC</name>
<evidence type="ECO:0000256" key="4">
    <source>
        <dbReference type="PIRNR" id="PIRNR006078"/>
    </source>
</evidence>
<dbReference type="PIRSF" id="PIRSF006078">
    <property type="entry name" value="GlxK"/>
    <property type="match status" value="1"/>
</dbReference>
<dbReference type="GO" id="GO:0008887">
    <property type="term" value="F:glycerate kinase activity"/>
    <property type="evidence" value="ECO:0007669"/>
    <property type="project" value="UniProtKB-UniRule"/>
</dbReference>
<dbReference type="PATRIC" id="fig|74704.6.peg.1275"/>
<dbReference type="InterPro" id="IPR018193">
    <property type="entry name" value="Glyc_kinase_flavodox-like_fold"/>
</dbReference>
<evidence type="ECO:0000313" key="6">
    <source>
        <dbReference type="Proteomes" id="UP000034455"/>
    </source>
</evidence>
<dbReference type="InterPro" id="IPR036129">
    <property type="entry name" value="Glycerate_kinase_sf"/>
</dbReference>
<keyword evidence="2 4" id="KW-0808">Transferase</keyword>
<reference evidence="5 6" key="1">
    <citation type="submission" date="2015-03" db="EMBL/GenBank/DDBJ databases">
        <title>Genome Assembly of Staphylococcus cohnii subsp. cohnii strain G22B2.</title>
        <authorList>
            <person name="Nair G."/>
            <person name="Kaur G."/>
            <person name="Khatri I."/>
            <person name="Singh N.K."/>
            <person name="Sathyabama S."/>
            <person name="Maurya S.K."/>
            <person name="Subramanian S."/>
            <person name="Agrewala J.N."/>
            <person name="Mayilraj S."/>
        </authorList>
    </citation>
    <scope>NUCLEOTIDE SEQUENCE [LARGE SCALE GENOMIC DNA]</scope>
    <source>
        <strain evidence="5 6">G22B2</strain>
    </source>
</reference>
<dbReference type="NCBIfam" id="TIGR00045">
    <property type="entry name" value="glycerate kinase"/>
    <property type="match status" value="1"/>
</dbReference>
<evidence type="ECO:0000256" key="1">
    <source>
        <dbReference type="ARBA" id="ARBA00006284"/>
    </source>
</evidence>
<accession>A0A0M2P3F6</accession>
<organism evidence="5 6">
    <name type="scientific">Staphylococcus cohnii subsp. cohnii</name>
    <dbReference type="NCBI Taxonomy" id="74704"/>
    <lineage>
        <taxon>Bacteria</taxon>
        <taxon>Bacillati</taxon>
        <taxon>Bacillota</taxon>
        <taxon>Bacilli</taxon>
        <taxon>Bacillales</taxon>
        <taxon>Staphylococcaceae</taxon>
        <taxon>Staphylococcus</taxon>
        <taxon>Staphylococcus cohnii species complex</taxon>
    </lineage>
</organism>
<comment type="caution">
    <text evidence="5">The sequence shown here is derived from an EMBL/GenBank/DDBJ whole genome shotgun (WGS) entry which is preliminary data.</text>
</comment>
<keyword evidence="3 4" id="KW-0418">Kinase</keyword>
<protein>
    <submittedName>
        <fullName evidence="5">Glycerate kinase</fullName>
    </submittedName>
</protein>